<name>A0A9P1FP20_9DINO</name>
<sequence length="528" mass="60237">MPDFIMQQKEKKFEEHKEMPQKEAGYVTPSLPDMHFVVDAIDDVYTALFPKHGYEIEVCAGGEINLHHPEIPEELAIMSEPRFIQDDEEDEWAIYPTRDGDTLWNSNENKDCTPSYLQDVFENLRNSILARDETLERANRKSKLKKCSTDQPVTAGTPEIDQTDVAKKDRVFLHESKGKMYVARPFDLLQVELGITDPILNVVHYVGKTCSKNVVVITVKMEYLRRSRPLRFTKWSITEVSRWMRYHVHGKDQNEDCGAFAKYFQPGDNGGQSPFPADMLAWEKKHHKEEHEEKPVLHSRRAMINALISVDDFPTTGYIGKRKGDKFVITHPDLPPPLLHCSGDDEFEIFVTNDGDTVWNGKETDPENETDPEYVHETLQKMQAEAQKEEDSDEEDGNDEQDEDVMPIQDRDSMFAAEDDVSDDSSDDGVVKEPEPADPLSNIKAEEKVFLHKIEGSWYIVRPADNMHVVAKYSDPVLAQMKLGDKWVVIVDSGSKEAGSKSRYTETLLGGRRAEAVTDSVLLQECQK</sequence>
<accession>A0A9P1FP20</accession>
<dbReference type="EMBL" id="CAMXCT010000885">
    <property type="protein sequence ID" value="CAI3984379.1"/>
    <property type="molecule type" value="Genomic_DNA"/>
</dbReference>
<feature type="region of interest" description="Disordered" evidence="1">
    <location>
        <begin position="418"/>
        <end position="438"/>
    </location>
</feature>
<dbReference type="EMBL" id="CAMXCT030000885">
    <property type="protein sequence ID" value="CAL4771691.1"/>
    <property type="molecule type" value="Genomic_DNA"/>
</dbReference>
<dbReference type="EMBL" id="CAMXCT020000885">
    <property type="protein sequence ID" value="CAL1137754.1"/>
    <property type="molecule type" value="Genomic_DNA"/>
</dbReference>
<evidence type="ECO:0000313" key="3">
    <source>
        <dbReference type="EMBL" id="CAL4771691.1"/>
    </source>
</evidence>
<reference evidence="3 4" key="2">
    <citation type="submission" date="2024-05" db="EMBL/GenBank/DDBJ databases">
        <authorList>
            <person name="Chen Y."/>
            <person name="Shah S."/>
            <person name="Dougan E. K."/>
            <person name="Thang M."/>
            <person name="Chan C."/>
        </authorList>
    </citation>
    <scope>NUCLEOTIDE SEQUENCE [LARGE SCALE GENOMIC DNA]</scope>
</reference>
<protein>
    <submittedName>
        <fullName evidence="2">Uncharacterized protein</fullName>
    </submittedName>
</protein>
<keyword evidence="4" id="KW-1185">Reference proteome</keyword>
<evidence type="ECO:0000256" key="1">
    <source>
        <dbReference type="SAM" id="MobiDB-lite"/>
    </source>
</evidence>
<gene>
    <name evidence="2" type="ORF">C1SCF055_LOCUS11921</name>
</gene>
<comment type="caution">
    <text evidence="2">The sequence shown here is derived from an EMBL/GenBank/DDBJ whole genome shotgun (WGS) entry which is preliminary data.</text>
</comment>
<dbReference type="Proteomes" id="UP001152797">
    <property type="component" value="Unassembled WGS sequence"/>
</dbReference>
<reference evidence="2" key="1">
    <citation type="submission" date="2022-10" db="EMBL/GenBank/DDBJ databases">
        <authorList>
            <person name="Chen Y."/>
            <person name="Dougan E. K."/>
            <person name="Chan C."/>
            <person name="Rhodes N."/>
            <person name="Thang M."/>
        </authorList>
    </citation>
    <scope>NUCLEOTIDE SEQUENCE</scope>
</reference>
<feature type="compositionally biased region" description="Acidic residues" evidence="1">
    <location>
        <begin position="418"/>
        <end position="427"/>
    </location>
</feature>
<dbReference type="AlphaFoldDB" id="A0A9P1FP20"/>
<feature type="region of interest" description="Disordered" evidence="1">
    <location>
        <begin position="382"/>
        <end position="404"/>
    </location>
</feature>
<evidence type="ECO:0000313" key="2">
    <source>
        <dbReference type="EMBL" id="CAI3984379.1"/>
    </source>
</evidence>
<organism evidence="2">
    <name type="scientific">Cladocopium goreaui</name>
    <dbReference type="NCBI Taxonomy" id="2562237"/>
    <lineage>
        <taxon>Eukaryota</taxon>
        <taxon>Sar</taxon>
        <taxon>Alveolata</taxon>
        <taxon>Dinophyceae</taxon>
        <taxon>Suessiales</taxon>
        <taxon>Symbiodiniaceae</taxon>
        <taxon>Cladocopium</taxon>
    </lineage>
</organism>
<feature type="compositionally biased region" description="Acidic residues" evidence="1">
    <location>
        <begin position="388"/>
        <end position="404"/>
    </location>
</feature>
<evidence type="ECO:0000313" key="4">
    <source>
        <dbReference type="Proteomes" id="UP001152797"/>
    </source>
</evidence>
<proteinExistence type="predicted"/>